<evidence type="ECO:0000256" key="1">
    <source>
        <dbReference type="ARBA" id="ARBA00004141"/>
    </source>
</evidence>
<evidence type="ECO:0000256" key="2">
    <source>
        <dbReference type="ARBA" id="ARBA00022692"/>
    </source>
</evidence>
<dbReference type="Pfam" id="PF02361">
    <property type="entry name" value="CbiQ"/>
    <property type="match status" value="1"/>
</dbReference>
<dbReference type="PANTHER" id="PTHR33514">
    <property type="entry name" value="PROTEIN ABCI12, CHLOROPLASTIC"/>
    <property type="match status" value="1"/>
</dbReference>
<evidence type="ECO:0000256" key="4">
    <source>
        <dbReference type="ARBA" id="ARBA00023136"/>
    </source>
</evidence>
<gene>
    <name evidence="6" type="ORF">JOD01_000975</name>
</gene>
<feature type="transmembrane region" description="Helical" evidence="5">
    <location>
        <begin position="238"/>
        <end position="255"/>
    </location>
</feature>
<name>A0A938Y0L4_9BACL</name>
<feature type="transmembrane region" description="Helical" evidence="5">
    <location>
        <begin position="105"/>
        <end position="127"/>
    </location>
</feature>
<dbReference type="EMBL" id="JAFBEB010000002">
    <property type="protein sequence ID" value="MBM7589377.1"/>
    <property type="molecule type" value="Genomic_DNA"/>
</dbReference>
<sequence>MNKTNAKPMSTVHPGFFLLLWVLLGSLSFIFQDPRVLLLCWLGDLLLITYLGWPRSMRKLYWLLGGLGALFTMLSWLLFVREGTAYWRGTIPLVSYPVQITDTGILWSIGMGLRIANVTLLSMYFFLTTTPRQLALALRGIGVPFSIGFLISLIFRFIPLVKNDLETIREAQLVRGLQLDRGRLQEKLRKYGFLLVPLIFTSLRRVQLIANALDAKGFQIRNRHHRFYQMPKWKKRELLLLCAAVCFLLALFYWARVSPAHYGVLLPNRI</sequence>
<keyword evidence="2 5" id="KW-0812">Transmembrane</keyword>
<dbReference type="CDD" id="cd16914">
    <property type="entry name" value="EcfT"/>
    <property type="match status" value="1"/>
</dbReference>
<feature type="transmembrane region" description="Helical" evidence="5">
    <location>
        <begin position="36"/>
        <end position="53"/>
    </location>
</feature>
<comment type="caution">
    <text evidence="6">The sequence shown here is derived from an EMBL/GenBank/DDBJ whole genome shotgun (WGS) entry which is preliminary data.</text>
</comment>
<evidence type="ECO:0000313" key="6">
    <source>
        <dbReference type="EMBL" id="MBM7589377.1"/>
    </source>
</evidence>
<dbReference type="RefSeq" id="WP_239565197.1">
    <property type="nucleotide sequence ID" value="NZ_BAABIN010000015.1"/>
</dbReference>
<feature type="transmembrane region" description="Helical" evidence="5">
    <location>
        <begin position="134"/>
        <end position="158"/>
    </location>
</feature>
<evidence type="ECO:0000256" key="3">
    <source>
        <dbReference type="ARBA" id="ARBA00022989"/>
    </source>
</evidence>
<keyword evidence="3 5" id="KW-1133">Transmembrane helix</keyword>
<feature type="transmembrane region" description="Helical" evidence="5">
    <location>
        <begin position="60"/>
        <end position="79"/>
    </location>
</feature>
<feature type="transmembrane region" description="Helical" evidence="5">
    <location>
        <begin position="12"/>
        <end position="30"/>
    </location>
</feature>
<dbReference type="Proteomes" id="UP000717624">
    <property type="component" value="Unassembled WGS sequence"/>
</dbReference>
<feature type="transmembrane region" description="Helical" evidence="5">
    <location>
        <begin position="191"/>
        <end position="213"/>
    </location>
</feature>
<proteinExistence type="predicted"/>
<evidence type="ECO:0000313" key="7">
    <source>
        <dbReference type="Proteomes" id="UP000717624"/>
    </source>
</evidence>
<accession>A0A938Y0L4</accession>
<dbReference type="AlphaFoldDB" id="A0A938Y0L4"/>
<dbReference type="InterPro" id="IPR003339">
    <property type="entry name" value="ABC/ECF_trnsptr_transmembrane"/>
</dbReference>
<dbReference type="GO" id="GO:0005886">
    <property type="term" value="C:plasma membrane"/>
    <property type="evidence" value="ECO:0007669"/>
    <property type="project" value="TreeGrafter"/>
</dbReference>
<comment type="subcellular location">
    <subcellularLocation>
        <location evidence="1">Membrane</location>
        <topology evidence="1">Multi-pass membrane protein</topology>
    </subcellularLocation>
</comment>
<keyword evidence="7" id="KW-1185">Reference proteome</keyword>
<protein>
    <submittedName>
        <fullName evidence="6">Energy-coupling factor transporter transmembrane protein EcfT</fullName>
    </submittedName>
</protein>
<reference evidence="6" key="1">
    <citation type="submission" date="2021-01" db="EMBL/GenBank/DDBJ databases">
        <title>Genomic Encyclopedia of Type Strains, Phase IV (KMG-IV): sequencing the most valuable type-strain genomes for metagenomic binning, comparative biology and taxonomic classification.</title>
        <authorList>
            <person name="Goeker M."/>
        </authorList>
    </citation>
    <scope>NUCLEOTIDE SEQUENCE</scope>
    <source>
        <strain evidence="6">DSM 25523</strain>
    </source>
</reference>
<dbReference type="PANTHER" id="PTHR33514:SF13">
    <property type="entry name" value="PROTEIN ABCI12, CHLOROPLASTIC"/>
    <property type="match status" value="1"/>
</dbReference>
<evidence type="ECO:0000256" key="5">
    <source>
        <dbReference type="SAM" id="Phobius"/>
    </source>
</evidence>
<organism evidence="6 7">
    <name type="scientific">Brevibacillus fulvus</name>
    <dbReference type="NCBI Taxonomy" id="1125967"/>
    <lineage>
        <taxon>Bacteria</taxon>
        <taxon>Bacillati</taxon>
        <taxon>Bacillota</taxon>
        <taxon>Bacilli</taxon>
        <taxon>Bacillales</taxon>
        <taxon>Paenibacillaceae</taxon>
        <taxon>Brevibacillus</taxon>
    </lineage>
</organism>
<keyword evidence="4 5" id="KW-0472">Membrane</keyword>